<dbReference type="EMBL" id="JABBWK010000006">
    <property type="protein sequence ID" value="KAG1905819.1"/>
    <property type="molecule type" value="Genomic_DNA"/>
</dbReference>
<accession>A0AAD4HSD2</accession>
<comment type="caution">
    <text evidence="1">The sequence shown here is derived from an EMBL/GenBank/DDBJ whole genome shotgun (WGS) entry which is preliminary data.</text>
</comment>
<organism evidence="1 2">
    <name type="scientific">Suillus fuscotomentosus</name>
    <dbReference type="NCBI Taxonomy" id="1912939"/>
    <lineage>
        <taxon>Eukaryota</taxon>
        <taxon>Fungi</taxon>
        <taxon>Dikarya</taxon>
        <taxon>Basidiomycota</taxon>
        <taxon>Agaricomycotina</taxon>
        <taxon>Agaricomycetes</taxon>
        <taxon>Agaricomycetidae</taxon>
        <taxon>Boletales</taxon>
        <taxon>Suillineae</taxon>
        <taxon>Suillaceae</taxon>
        <taxon>Suillus</taxon>
    </lineage>
</organism>
<proteinExistence type="predicted"/>
<keyword evidence="2" id="KW-1185">Reference proteome</keyword>
<dbReference type="Proteomes" id="UP001195769">
    <property type="component" value="Unassembled WGS sequence"/>
</dbReference>
<dbReference type="AlphaFoldDB" id="A0AAD4HSD2"/>
<dbReference type="GeneID" id="64654731"/>
<name>A0AAD4HSD2_9AGAM</name>
<protein>
    <submittedName>
        <fullName evidence="1">Uncharacterized protein</fullName>
    </submittedName>
</protein>
<sequence>MFYLRRSLSHPQIALGIQWTLYLDDRSSSHKESFATMQVLERSISINKQMLSAHRKAHSVDILAHSSRNRQEYKRIASDHNIMAQVKIWLLSM</sequence>
<feature type="non-terminal residue" evidence="1">
    <location>
        <position position="1"/>
    </location>
</feature>
<evidence type="ECO:0000313" key="2">
    <source>
        <dbReference type="Proteomes" id="UP001195769"/>
    </source>
</evidence>
<reference evidence="1" key="1">
    <citation type="journal article" date="2020" name="New Phytol.">
        <title>Comparative genomics reveals dynamic genome evolution in host specialist ectomycorrhizal fungi.</title>
        <authorList>
            <person name="Lofgren L.A."/>
            <person name="Nguyen N.H."/>
            <person name="Vilgalys R."/>
            <person name="Ruytinx J."/>
            <person name="Liao H.L."/>
            <person name="Branco S."/>
            <person name="Kuo A."/>
            <person name="LaButti K."/>
            <person name="Lipzen A."/>
            <person name="Andreopoulos W."/>
            <person name="Pangilinan J."/>
            <person name="Riley R."/>
            <person name="Hundley H."/>
            <person name="Na H."/>
            <person name="Barry K."/>
            <person name="Grigoriev I.V."/>
            <person name="Stajich J.E."/>
            <person name="Kennedy P.G."/>
        </authorList>
    </citation>
    <scope>NUCLEOTIDE SEQUENCE</scope>
    <source>
        <strain evidence="1">FC203</strain>
    </source>
</reference>
<gene>
    <name evidence="1" type="ORF">F5891DRAFT_1006729</name>
</gene>
<dbReference type="RefSeq" id="XP_041231394.1">
    <property type="nucleotide sequence ID" value="XM_041360433.1"/>
</dbReference>
<evidence type="ECO:0000313" key="1">
    <source>
        <dbReference type="EMBL" id="KAG1905819.1"/>
    </source>
</evidence>